<dbReference type="InterPro" id="IPR005230">
    <property type="entry name" value="TraB_bac"/>
</dbReference>
<dbReference type="RefSeq" id="WP_010877838.1">
    <property type="nucleotide sequence ID" value="NZ_CP006577.1"/>
</dbReference>
<sequence>MEEKRLVIVGTAHVSKRSVEEVAEVIEREKPDAVAVELCPRRYHALVHGQREEISVADVIRKGNVFMLLFQLILAYFQRKVGEETGVKPGSEMLAAIEKAREAGADVLLIDRDIGLTFTRFWQKLTFVEKIKLIFHLVRSTFSGDEIEVDEMLEEDVLDMLVKEFRKISPNAAKVLIDERDVYMAANLLNALSRYNRIVAVVGAGHRKGIEEALLKLKENPVNLRELEEVKKGRSYFKIFMGAFTALIVGTFILIATSLNTEVLVQAFLYWFLINGVLSAVGASLARGHPLSIVTAFLCAWMTSLNPLVAAGWVSGLVEAWIRKPTVEDFSKLVEAESLREMMQNKFFRVLLVAALTNVGSMIGTIYGGWYIISTFGVDVAKVVGERVVEVIGGLL</sequence>
<feature type="transmembrane region" description="Helical" evidence="1">
    <location>
        <begin position="268"/>
        <end position="286"/>
    </location>
</feature>
<dbReference type="CDD" id="cd14726">
    <property type="entry name" value="TraB_PrgY-like"/>
    <property type="match status" value="1"/>
</dbReference>
<dbReference type="NCBIfam" id="TIGR00261">
    <property type="entry name" value="traB"/>
    <property type="match status" value="1"/>
</dbReference>
<keyword evidence="1" id="KW-1133">Transmembrane helix</keyword>
<reference evidence="2 3" key="1">
    <citation type="submission" date="2013-07" db="EMBL/GenBank/DDBJ databases">
        <title>Genome of Archaeoglobus fulgidus.</title>
        <authorList>
            <person name="Fiebig A."/>
            <person name="Birkeland N.-K."/>
        </authorList>
    </citation>
    <scope>NUCLEOTIDE SEQUENCE [LARGE SCALE GENOMIC DNA]</scope>
    <source>
        <strain evidence="2 3">DSM 8774</strain>
    </source>
</reference>
<dbReference type="GeneID" id="24793870"/>
<evidence type="ECO:0000313" key="2">
    <source>
        <dbReference type="EMBL" id="AIG97152.1"/>
    </source>
</evidence>
<dbReference type="AlphaFoldDB" id="A0A075WC83"/>
<evidence type="ECO:0000313" key="3">
    <source>
        <dbReference type="Proteomes" id="UP000028501"/>
    </source>
</evidence>
<feature type="transmembrane region" description="Helical" evidence="1">
    <location>
        <begin position="235"/>
        <end position="256"/>
    </location>
</feature>
<feature type="transmembrane region" description="Helical" evidence="1">
    <location>
        <begin position="347"/>
        <end position="373"/>
    </location>
</feature>
<accession>A0A075WC83</accession>
<proteinExistence type="predicted"/>
<protein>
    <submittedName>
        <fullName evidence="2">Pheromone shutdown-related protein TraB</fullName>
    </submittedName>
</protein>
<organism evidence="2 3">
    <name type="scientific">Archaeoglobus fulgidus DSM 8774</name>
    <dbReference type="NCBI Taxonomy" id="1344584"/>
    <lineage>
        <taxon>Archaea</taxon>
        <taxon>Methanobacteriati</taxon>
        <taxon>Methanobacteriota</taxon>
        <taxon>Archaeoglobi</taxon>
        <taxon>Archaeoglobales</taxon>
        <taxon>Archaeoglobaceae</taxon>
        <taxon>Archaeoglobus</taxon>
    </lineage>
</organism>
<dbReference type="HOGENOM" id="CLU_032780_1_0_2"/>
<dbReference type="InterPro" id="IPR002816">
    <property type="entry name" value="TraB/PrgY/GumN_fam"/>
</dbReference>
<dbReference type="KEGG" id="afg:AFULGI_00003300"/>
<evidence type="ECO:0000256" key="1">
    <source>
        <dbReference type="SAM" id="Phobius"/>
    </source>
</evidence>
<keyword evidence="1" id="KW-0812">Transmembrane</keyword>
<dbReference type="EMBL" id="CP006577">
    <property type="protein sequence ID" value="AIG97152.1"/>
    <property type="molecule type" value="Genomic_DNA"/>
</dbReference>
<dbReference type="Proteomes" id="UP000028501">
    <property type="component" value="Chromosome"/>
</dbReference>
<dbReference type="InterPro" id="IPR046345">
    <property type="entry name" value="TraB_PrgY-like"/>
</dbReference>
<dbReference type="PANTHER" id="PTHR21530:SF7">
    <property type="entry name" value="TRAB DOMAIN-CONTAINING PROTEIN"/>
    <property type="match status" value="1"/>
</dbReference>
<gene>
    <name evidence="2" type="ORF">AFULGI_00003300</name>
</gene>
<keyword evidence="1" id="KW-0472">Membrane</keyword>
<name>A0A075WC83_ARCFL</name>
<feature type="transmembrane region" description="Helical" evidence="1">
    <location>
        <begin position="293"/>
        <end position="314"/>
    </location>
</feature>
<dbReference type="PANTHER" id="PTHR21530">
    <property type="entry name" value="PHEROMONE SHUTDOWN PROTEIN"/>
    <property type="match status" value="1"/>
</dbReference>
<dbReference type="Pfam" id="PF01963">
    <property type="entry name" value="TraB_PrgY_gumN"/>
    <property type="match status" value="1"/>
</dbReference>